<name>A0A6J7WQE8_9CAUD</name>
<reference evidence="1" key="1">
    <citation type="submission" date="2020-05" db="EMBL/GenBank/DDBJ databases">
        <authorList>
            <person name="Chiriac C."/>
            <person name="Salcher M."/>
            <person name="Ghai R."/>
            <person name="Kavagutti S V."/>
        </authorList>
    </citation>
    <scope>NUCLEOTIDE SEQUENCE</scope>
</reference>
<accession>A0A6J7WQE8</accession>
<evidence type="ECO:0000313" key="1">
    <source>
        <dbReference type="EMBL" id="CAB5218354.1"/>
    </source>
</evidence>
<gene>
    <name evidence="1" type="ORF">UFOVP212_22</name>
</gene>
<proteinExistence type="predicted"/>
<sequence>MSTTINQIVKQLEAIATNHEQINTFGFGQMPEFGKSTPIVYPVMWVVQLPSNINGNDLSLRYQFLFADLVHKDLSNETEVSSDQMLTALDVIAQLQHPDYEWFYEGQSDLQPIYAKLDDEITGWEMTCSLVIDNPYNRCAIPFSVAPLPENESGFVTIYDTDGVTILDYVSNNSYYIITGVHCGGDYEIYVNGNLEDSGYSPNLTIETFNITA</sequence>
<dbReference type="EMBL" id="LR798265">
    <property type="protein sequence ID" value="CAB5218354.1"/>
    <property type="molecule type" value="Genomic_DNA"/>
</dbReference>
<organism evidence="1">
    <name type="scientific">uncultured Caudovirales phage</name>
    <dbReference type="NCBI Taxonomy" id="2100421"/>
    <lineage>
        <taxon>Viruses</taxon>
        <taxon>Duplodnaviria</taxon>
        <taxon>Heunggongvirae</taxon>
        <taxon>Uroviricota</taxon>
        <taxon>Caudoviricetes</taxon>
        <taxon>Peduoviridae</taxon>
        <taxon>Maltschvirus</taxon>
        <taxon>Maltschvirus maltsch</taxon>
    </lineage>
</organism>
<protein>
    <submittedName>
        <fullName evidence="1">Uncharacterized protein</fullName>
    </submittedName>
</protein>